<evidence type="ECO:0000256" key="10">
    <source>
        <dbReference type="ARBA" id="ARBA00023136"/>
    </source>
</evidence>
<dbReference type="RefSeq" id="WP_003500027.1">
    <property type="nucleotide sequence ID" value="NZ_CP048635.1"/>
</dbReference>
<evidence type="ECO:0000256" key="4">
    <source>
        <dbReference type="ARBA" id="ARBA00022475"/>
    </source>
</evidence>
<evidence type="ECO:0000256" key="9">
    <source>
        <dbReference type="ARBA" id="ARBA00022967"/>
    </source>
</evidence>
<dbReference type="SUPFAM" id="SSF52540">
    <property type="entry name" value="P-loop containing nucleoside triphosphate hydrolases"/>
    <property type="match status" value="1"/>
</dbReference>
<dbReference type="GO" id="GO:0005524">
    <property type="term" value="F:ATP binding"/>
    <property type="evidence" value="ECO:0007669"/>
    <property type="project" value="UniProtKB-KW"/>
</dbReference>
<dbReference type="InterPro" id="IPR047641">
    <property type="entry name" value="ABC_transpr_MalK/UgpC-like"/>
</dbReference>
<keyword evidence="13" id="KW-1185">Reference proteome</keyword>
<keyword evidence="8 12" id="KW-0067">ATP-binding</keyword>
<dbReference type="CDD" id="cd03301">
    <property type="entry name" value="ABC_MalK_N"/>
    <property type="match status" value="1"/>
</dbReference>
<dbReference type="EMBL" id="CP048635">
    <property type="protein sequence ID" value="QIB39760.1"/>
    <property type="molecule type" value="Genomic_DNA"/>
</dbReference>
<name>A0A7L5BLJ6_9HYPH</name>
<dbReference type="GO" id="GO:0016887">
    <property type="term" value="F:ATP hydrolysis activity"/>
    <property type="evidence" value="ECO:0007669"/>
    <property type="project" value="InterPro"/>
</dbReference>
<dbReference type="Pfam" id="PF08402">
    <property type="entry name" value="TOBE_2"/>
    <property type="match status" value="1"/>
</dbReference>
<dbReference type="Proteomes" id="UP000464865">
    <property type="component" value="Chromosome M15-12"/>
</dbReference>
<dbReference type="InterPro" id="IPR003593">
    <property type="entry name" value="AAA+_ATPase"/>
</dbReference>
<dbReference type="SUPFAM" id="SSF50331">
    <property type="entry name" value="MOP-like"/>
    <property type="match status" value="1"/>
</dbReference>
<dbReference type="GO" id="GO:0015794">
    <property type="term" value="P:glycerol-3-phosphate transmembrane transport"/>
    <property type="evidence" value="ECO:0007669"/>
    <property type="project" value="TreeGrafter"/>
</dbReference>
<keyword evidence="7" id="KW-0547">Nucleotide-binding</keyword>
<dbReference type="KEGG" id="roy:G3A56_17565"/>
<evidence type="ECO:0000313" key="12">
    <source>
        <dbReference type="EMBL" id="QIB39760.1"/>
    </source>
</evidence>
<sequence length="353" mass="38431">MAKIALKDVRKVYGGNVEAIKGVSMEIADGEMIVLVGPSGCGKSTLLRMIAGLEGISGGQIIIGDRVVNDLEPSDRDIAMVFQNYALYPHMTVRQNLAYGLKNRNTPKDEIERRITEAAKALEIEQFLERKPRQLSGGQRQRVAMGRAIVRKPAAFLFDEPLSNLDAKLRVQMRVEIRRLQRSLATTSVYVTHDQMEAMTLADRLVVLNAGRIEQMGTPIELYEKPATTFVATFIGSPSMNLLTYGAASANASSGWSVNGTGALPQNVATLGIRPEDITLADAEPMDAAFTGNVQVDAVELVGAESYVHGSFADGTTIVFRVHGRSQLRIGETLRIAAQAKDFHLFDASGKRI</sequence>
<dbReference type="GO" id="GO:0008643">
    <property type="term" value="P:carbohydrate transport"/>
    <property type="evidence" value="ECO:0007669"/>
    <property type="project" value="InterPro"/>
</dbReference>
<evidence type="ECO:0000313" key="13">
    <source>
        <dbReference type="Proteomes" id="UP000464865"/>
    </source>
</evidence>
<dbReference type="Gene3D" id="3.40.50.300">
    <property type="entry name" value="P-loop containing nucleotide triphosphate hydrolases"/>
    <property type="match status" value="1"/>
</dbReference>
<evidence type="ECO:0000256" key="8">
    <source>
        <dbReference type="ARBA" id="ARBA00022840"/>
    </source>
</evidence>
<dbReference type="InterPro" id="IPR013611">
    <property type="entry name" value="Transp-assoc_OB_typ2"/>
</dbReference>
<keyword evidence="9" id="KW-1278">Translocase</keyword>
<dbReference type="PROSITE" id="PS50893">
    <property type="entry name" value="ABC_TRANSPORTER_2"/>
    <property type="match status" value="1"/>
</dbReference>
<dbReference type="Gene3D" id="2.40.50.140">
    <property type="entry name" value="Nucleic acid-binding proteins"/>
    <property type="match status" value="1"/>
</dbReference>
<reference evidence="12 13" key="1">
    <citation type="submission" date="2020-02" db="EMBL/GenBank/DDBJ databases">
        <title>Plant-Promoting Endophytic Bacterium Rhizobium oryzihabitans sp. nov., Isolated from the Root of Rice.</title>
        <authorList>
            <person name="zhao J."/>
            <person name="Zhang G."/>
        </authorList>
    </citation>
    <scope>NUCLEOTIDE SEQUENCE [LARGE SCALE GENOMIC DNA]</scope>
    <source>
        <strain evidence="12 13">M15</strain>
    </source>
</reference>
<dbReference type="AlphaFoldDB" id="A0A7L5BLJ6"/>
<dbReference type="InterPro" id="IPR008995">
    <property type="entry name" value="Mo/tungstate-bd_C_term_dom"/>
</dbReference>
<dbReference type="InterPro" id="IPR012340">
    <property type="entry name" value="NA-bd_OB-fold"/>
</dbReference>
<dbReference type="PANTHER" id="PTHR43875:SF12">
    <property type="entry name" value="SN-GLYCEROL-3-PHOSPHATE IMPORT ATP-BINDING PROTEIN UGPC"/>
    <property type="match status" value="1"/>
</dbReference>
<gene>
    <name evidence="12" type="ORF">G3A56_17565</name>
</gene>
<evidence type="ECO:0000256" key="7">
    <source>
        <dbReference type="ARBA" id="ARBA00022741"/>
    </source>
</evidence>
<evidence type="ECO:0000256" key="2">
    <source>
        <dbReference type="ARBA" id="ARBA00005417"/>
    </source>
</evidence>
<dbReference type="InterPro" id="IPR015855">
    <property type="entry name" value="ABC_transpr_MalK-like"/>
</dbReference>
<dbReference type="FunFam" id="3.40.50.300:FF:000042">
    <property type="entry name" value="Maltose/maltodextrin ABC transporter, ATP-binding protein"/>
    <property type="match status" value="1"/>
</dbReference>
<accession>A0A7L5BLJ6</accession>
<dbReference type="NCBIfam" id="NF008653">
    <property type="entry name" value="PRK11650.1"/>
    <property type="match status" value="1"/>
</dbReference>
<dbReference type="Pfam" id="PF00005">
    <property type="entry name" value="ABC_tran"/>
    <property type="match status" value="1"/>
</dbReference>
<evidence type="ECO:0000256" key="1">
    <source>
        <dbReference type="ARBA" id="ARBA00004417"/>
    </source>
</evidence>
<dbReference type="GO" id="GO:0001407">
    <property type="term" value="P:glycerophosphodiester transmembrane transport"/>
    <property type="evidence" value="ECO:0007669"/>
    <property type="project" value="TreeGrafter"/>
</dbReference>
<dbReference type="InterPro" id="IPR017871">
    <property type="entry name" value="ABC_transporter-like_CS"/>
</dbReference>
<keyword evidence="10" id="KW-0472">Membrane</keyword>
<evidence type="ECO:0000256" key="5">
    <source>
        <dbReference type="ARBA" id="ARBA00022519"/>
    </source>
</evidence>
<comment type="similarity">
    <text evidence="2">Belongs to the ABC transporter superfamily.</text>
</comment>
<dbReference type="GO" id="GO:0140359">
    <property type="term" value="F:ABC-type transporter activity"/>
    <property type="evidence" value="ECO:0007669"/>
    <property type="project" value="InterPro"/>
</dbReference>
<dbReference type="InterPro" id="IPR003439">
    <property type="entry name" value="ABC_transporter-like_ATP-bd"/>
</dbReference>
<keyword evidence="4" id="KW-1003">Cell membrane</keyword>
<comment type="subcellular location">
    <subcellularLocation>
        <location evidence="1">Cell inner membrane</location>
        <topology evidence="1">Peripheral membrane protein</topology>
    </subcellularLocation>
</comment>
<keyword evidence="5" id="KW-0997">Cell inner membrane</keyword>
<proteinExistence type="inferred from homology"/>
<dbReference type="InterPro" id="IPR027417">
    <property type="entry name" value="P-loop_NTPase"/>
</dbReference>
<dbReference type="SMART" id="SM00382">
    <property type="entry name" value="AAA"/>
    <property type="match status" value="1"/>
</dbReference>
<protein>
    <submittedName>
        <fullName evidence="12">sn-glycerol-3-phosphate import ATP-binding protein UgpC</fullName>
    </submittedName>
</protein>
<dbReference type="Gene3D" id="2.40.50.100">
    <property type="match status" value="1"/>
</dbReference>
<keyword evidence="6" id="KW-0762">Sugar transport</keyword>
<feature type="domain" description="ABC transporter" evidence="11">
    <location>
        <begin position="4"/>
        <end position="235"/>
    </location>
</feature>
<dbReference type="GO" id="GO:0055052">
    <property type="term" value="C:ATP-binding cassette (ABC) transporter complex, substrate-binding subunit-containing"/>
    <property type="evidence" value="ECO:0007669"/>
    <property type="project" value="TreeGrafter"/>
</dbReference>
<organism evidence="12 13">
    <name type="scientific">Rhizobium oryzihabitans</name>
    <dbReference type="NCBI Taxonomy" id="2267833"/>
    <lineage>
        <taxon>Bacteria</taxon>
        <taxon>Pseudomonadati</taxon>
        <taxon>Pseudomonadota</taxon>
        <taxon>Alphaproteobacteria</taxon>
        <taxon>Hyphomicrobiales</taxon>
        <taxon>Rhizobiaceae</taxon>
        <taxon>Rhizobium/Agrobacterium group</taxon>
        <taxon>Rhizobium</taxon>
    </lineage>
</organism>
<evidence type="ECO:0000259" key="11">
    <source>
        <dbReference type="PROSITE" id="PS50893"/>
    </source>
</evidence>
<evidence type="ECO:0000256" key="6">
    <source>
        <dbReference type="ARBA" id="ARBA00022597"/>
    </source>
</evidence>
<keyword evidence="3" id="KW-0813">Transport</keyword>
<evidence type="ECO:0000256" key="3">
    <source>
        <dbReference type="ARBA" id="ARBA00022448"/>
    </source>
</evidence>
<dbReference type="PANTHER" id="PTHR43875">
    <property type="entry name" value="MALTODEXTRIN IMPORT ATP-BINDING PROTEIN MSMX"/>
    <property type="match status" value="1"/>
</dbReference>
<dbReference type="PROSITE" id="PS00211">
    <property type="entry name" value="ABC_TRANSPORTER_1"/>
    <property type="match status" value="1"/>
</dbReference>